<sequence>MQLRTSSVTQGRNSGSGVQPRHRFSQLNDTMHHRLSLKRPGGLREGERARRDVKAFASPRSRKFNCSLQNILDTTAPQKLGVNVTALYFSIDVVPVFGSAEQPGRLGQALPALPVPVLISAARFAEQRTAGELRGGGGVAPVVLESGRGQLTSH</sequence>
<gene>
    <name evidence="2" type="ORF">EYF80_016167</name>
</gene>
<reference evidence="2 3" key="1">
    <citation type="submission" date="2019-03" db="EMBL/GenBank/DDBJ databases">
        <title>First draft genome of Liparis tanakae, snailfish: a comprehensive survey of snailfish specific genes.</title>
        <authorList>
            <person name="Kim W."/>
            <person name="Song I."/>
            <person name="Jeong J.-H."/>
            <person name="Kim D."/>
            <person name="Kim S."/>
            <person name="Ryu S."/>
            <person name="Song J.Y."/>
            <person name="Lee S.K."/>
        </authorList>
    </citation>
    <scope>NUCLEOTIDE SEQUENCE [LARGE SCALE GENOMIC DNA]</scope>
    <source>
        <tissue evidence="2">Muscle</tissue>
    </source>
</reference>
<name>A0A4Z2I889_9TELE</name>
<dbReference type="Proteomes" id="UP000314294">
    <property type="component" value="Unassembled WGS sequence"/>
</dbReference>
<accession>A0A4Z2I889</accession>
<evidence type="ECO:0000313" key="2">
    <source>
        <dbReference type="EMBL" id="TNN73572.1"/>
    </source>
</evidence>
<dbReference type="EMBL" id="SRLO01000123">
    <property type="protein sequence ID" value="TNN73572.1"/>
    <property type="molecule type" value="Genomic_DNA"/>
</dbReference>
<keyword evidence="3" id="KW-1185">Reference proteome</keyword>
<comment type="caution">
    <text evidence="2">The sequence shown here is derived from an EMBL/GenBank/DDBJ whole genome shotgun (WGS) entry which is preliminary data.</text>
</comment>
<proteinExistence type="predicted"/>
<feature type="region of interest" description="Disordered" evidence="1">
    <location>
        <begin position="1"/>
        <end position="22"/>
    </location>
</feature>
<organism evidence="2 3">
    <name type="scientific">Liparis tanakae</name>
    <name type="common">Tanaka's snailfish</name>
    <dbReference type="NCBI Taxonomy" id="230148"/>
    <lineage>
        <taxon>Eukaryota</taxon>
        <taxon>Metazoa</taxon>
        <taxon>Chordata</taxon>
        <taxon>Craniata</taxon>
        <taxon>Vertebrata</taxon>
        <taxon>Euteleostomi</taxon>
        <taxon>Actinopterygii</taxon>
        <taxon>Neopterygii</taxon>
        <taxon>Teleostei</taxon>
        <taxon>Neoteleostei</taxon>
        <taxon>Acanthomorphata</taxon>
        <taxon>Eupercaria</taxon>
        <taxon>Perciformes</taxon>
        <taxon>Cottioidei</taxon>
        <taxon>Cottales</taxon>
        <taxon>Liparidae</taxon>
        <taxon>Liparis</taxon>
    </lineage>
</organism>
<dbReference type="AlphaFoldDB" id="A0A4Z2I889"/>
<evidence type="ECO:0000256" key="1">
    <source>
        <dbReference type="SAM" id="MobiDB-lite"/>
    </source>
</evidence>
<feature type="compositionally biased region" description="Polar residues" evidence="1">
    <location>
        <begin position="1"/>
        <end position="17"/>
    </location>
</feature>
<protein>
    <submittedName>
        <fullName evidence="2">Uncharacterized protein</fullName>
    </submittedName>
</protein>
<evidence type="ECO:0000313" key="3">
    <source>
        <dbReference type="Proteomes" id="UP000314294"/>
    </source>
</evidence>